<evidence type="ECO:0000313" key="2">
    <source>
        <dbReference type="Proteomes" id="UP000245626"/>
    </source>
</evidence>
<feature type="non-terminal residue" evidence="1">
    <location>
        <position position="1"/>
    </location>
</feature>
<keyword evidence="2" id="KW-1185">Reference proteome</keyword>
<proteinExistence type="predicted"/>
<protein>
    <submittedName>
        <fullName evidence="1">Uncharacterized protein</fullName>
    </submittedName>
</protein>
<sequence length="361" mass="41205">SAPAYMPQLRVRIRQSKKSHDLLTSQLERLGDVPSLIERNNSELFSLSGALMSQETRLKSLKMQSKEAFEVYKGLGGSFAKRLLNRTKGRDRLVQIARSRWEEVLAQQRAEEEKVLNSAKLVEQAKVKEAELEFKKKEYDCLAMELESLNDSLFAGPTPEFPREDFYEWEVDVLVETLQLVQAEMNREKRARQLLKQAEPVIHSCLDELRRALQHSVEIGVPQNKKYSRQILVGGSAGAITKAVTPLILNSKTHSGKFHTLVAKARGSQTLIGRVPELKIIELYLLPGQKHSKAVSERQLHASLETSYSQCRSCIGYLKQEIRLSGERSRYLLLEKGKMESELQRRKKVRDGVRRRIIVAV</sequence>
<evidence type="ECO:0000313" key="1">
    <source>
        <dbReference type="EMBL" id="PWN50355.1"/>
    </source>
</evidence>
<reference evidence="1 2" key="1">
    <citation type="journal article" date="2018" name="Mol. Biol. Evol.">
        <title>Broad Genomic Sampling Reveals a Smut Pathogenic Ancestry of the Fungal Clade Ustilaginomycotina.</title>
        <authorList>
            <person name="Kijpornyongpan T."/>
            <person name="Mondo S.J."/>
            <person name="Barry K."/>
            <person name="Sandor L."/>
            <person name="Lee J."/>
            <person name="Lipzen A."/>
            <person name="Pangilinan J."/>
            <person name="LaButti K."/>
            <person name="Hainaut M."/>
            <person name="Henrissat B."/>
            <person name="Grigoriev I.V."/>
            <person name="Spatafora J.W."/>
            <person name="Aime M.C."/>
        </authorList>
    </citation>
    <scope>NUCLEOTIDE SEQUENCE [LARGE SCALE GENOMIC DNA]</scope>
    <source>
        <strain evidence="1 2">SA 807</strain>
    </source>
</reference>
<gene>
    <name evidence="1" type="ORF">IE53DRAFT_307722</name>
</gene>
<accession>A0ACD0NX89</accession>
<name>A0ACD0NX89_9BASI</name>
<organism evidence="1 2">
    <name type="scientific">Violaceomyces palustris</name>
    <dbReference type="NCBI Taxonomy" id="1673888"/>
    <lineage>
        <taxon>Eukaryota</taxon>
        <taxon>Fungi</taxon>
        <taxon>Dikarya</taxon>
        <taxon>Basidiomycota</taxon>
        <taxon>Ustilaginomycotina</taxon>
        <taxon>Ustilaginomycetes</taxon>
        <taxon>Violaceomycetales</taxon>
        <taxon>Violaceomycetaceae</taxon>
        <taxon>Violaceomyces</taxon>
    </lineage>
</organism>
<feature type="non-terminal residue" evidence="1">
    <location>
        <position position="361"/>
    </location>
</feature>
<dbReference type="EMBL" id="KZ819940">
    <property type="protein sequence ID" value="PWN50355.1"/>
    <property type="molecule type" value="Genomic_DNA"/>
</dbReference>
<dbReference type="Proteomes" id="UP000245626">
    <property type="component" value="Unassembled WGS sequence"/>
</dbReference>